<organism evidence="1 2">
    <name type="scientific">Pangasianodon gigas</name>
    <name type="common">Mekong giant catfish</name>
    <name type="synonym">Pangasius gigas</name>
    <dbReference type="NCBI Taxonomy" id="30993"/>
    <lineage>
        <taxon>Eukaryota</taxon>
        <taxon>Metazoa</taxon>
        <taxon>Chordata</taxon>
        <taxon>Craniata</taxon>
        <taxon>Vertebrata</taxon>
        <taxon>Euteleostomi</taxon>
        <taxon>Actinopterygii</taxon>
        <taxon>Neopterygii</taxon>
        <taxon>Teleostei</taxon>
        <taxon>Ostariophysi</taxon>
        <taxon>Siluriformes</taxon>
        <taxon>Pangasiidae</taxon>
        <taxon>Pangasianodon</taxon>
    </lineage>
</organism>
<evidence type="ECO:0000313" key="1">
    <source>
        <dbReference type="EMBL" id="MCI4384596.1"/>
    </source>
</evidence>
<keyword evidence="2" id="KW-1185">Reference proteome</keyword>
<protein>
    <submittedName>
        <fullName evidence="1">Uncharacterized protein</fullName>
    </submittedName>
</protein>
<evidence type="ECO:0000313" key="2">
    <source>
        <dbReference type="Proteomes" id="UP000829447"/>
    </source>
</evidence>
<accession>A0ACC5X023</accession>
<gene>
    <name evidence="1" type="ORF">PGIGA_G00040480</name>
</gene>
<sequence length="54" mass="6500">YECWKRSSRERPTSTTDDSNIYILLSFYDKWSKIILTMFFSTPLNISVIFHSNF</sequence>
<feature type="non-terminal residue" evidence="1">
    <location>
        <position position="1"/>
    </location>
</feature>
<dbReference type="Proteomes" id="UP000829447">
    <property type="component" value="Linkage Group LG12"/>
</dbReference>
<reference evidence="1 2" key="1">
    <citation type="journal article" date="2022" name="bioRxiv">
        <title>An ancient truncated duplication of the anti-Mullerian hormone receptor type 2 gene is a potential conserved master sex determinant in the Pangasiidae catfish family.</title>
        <authorList>
            <person name="Wen M."/>
            <person name="Pan Q."/>
            <person name="Jouanno E."/>
            <person name="Montfort J."/>
            <person name="Zahm M."/>
            <person name="Cabau C."/>
            <person name="Klopp C."/>
            <person name="Iampietro C."/>
            <person name="Roques C."/>
            <person name="Bouchez O."/>
            <person name="Castinel A."/>
            <person name="Donnadieu C."/>
            <person name="Parrinello H."/>
            <person name="Poncet C."/>
            <person name="Belmonte E."/>
            <person name="Gautier V."/>
            <person name="Avarre J.-C."/>
            <person name="Dugue R."/>
            <person name="Gustiano R."/>
            <person name="Ha T.T.T."/>
            <person name="Campet M."/>
            <person name="Sriphairoj K."/>
            <person name="Ribolli J."/>
            <person name="de Almeida F.L."/>
            <person name="Desvignes T."/>
            <person name="Postlethwait J.H."/>
            <person name="Bucao C.F."/>
            <person name="Robinson-Rechavi M."/>
            <person name="Bobe J."/>
            <person name="Herpin A."/>
            <person name="Guiguen Y."/>
        </authorList>
    </citation>
    <scope>NUCLEOTIDE SEQUENCE [LARGE SCALE GENOMIC DNA]</scope>
    <source>
        <strain evidence="1">YG-Dec2019</strain>
    </source>
</reference>
<dbReference type="EMBL" id="CM040465">
    <property type="protein sequence ID" value="MCI4384596.1"/>
    <property type="molecule type" value="Genomic_DNA"/>
</dbReference>
<name>A0ACC5X023_PANGG</name>
<comment type="caution">
    <text evidence="1">The sequence shown here is derived from an EMBL/GenBank/DDBJ whole genome shotgun (WGS) entry which is preliminary data.</text>
</comment>
<proteinExistence type="predicted"/>